<feature type="region of interest" description="Disordered" evidence="1">
    <location>
        <begin position="1"/>
        <end position="27"/>
    </location>
</feature>
<accession>A0A7S2GDF0</accession>
<protein>
    <submittedName>
        <fullName evidence="2">Uncharacterized protein</fullName>
    </submittedName>
</protein>
<gene>
    <name evidence="2" type="ORF">FPAR1323_LOCUS15782</name>
</gene>
<evidence type="ECO:0000256" key="1">
    <source>
        <dbReference type="SAM" id="MobiDB-lite"/>
    </source>
</evidence>
<name>A0A7S2GDF0_9STRA</name>
<dbReference type="AlphaFoldDB" id="A0A7S2GDF0"/>
<organism evidence="2">
    <name type="scientific">Florenciella parvula</name>
    <dbReference type="NCBI Taxonomy" id="236787"/>
    <lineage>
        <taxon>Eukaryota</taxon>
        <taxon>Sar</taxon>
        <taxon>Stramenopiles</taxon>
        <taxon>Ochrophyta</taxon>
        <taxon>Dictyochophyceae</taxon>
        <taxon>Florenciellales</taxon>
        <taxon>Florenciella</taxon>
    </lineage>
</organism>
<reference evidence="2" key="1">
    <citation type="submission" date="2021-01" db="EMBL/GenBank/DDBJ databases">
        <authorList>
            <person name="Corre E."/>
            <person name="Pelletier E."/>
            <person name="Niang G."/>
            <person name="Scheremetjew M."/>
            <person name="Finn R."/>
            <person name="Kale V."/>
            <person name="Holt S."/>
            <person name="Cochrane G."/>
            <person name="Meng A."/>
            <person name="Brown T."/>
            <person name="Cohen L."/>
        </authorList>
    </citation>
    <scope>NUCLEOTIDE SEQUENCE</scope>
    <source>
        <strain evidence="2">RCC1693</strain>
    </source>
</reference>
<evidence type="ECO:0000313" key="2">
    <source>
        <dbReference type="EMBL" id="CAD9445034.1"/>
    </source>
</evidence>
<sequence length="150" mass="17397">MPELPPIELQEGEQAPHQYDDDEASYNASEDFDFKEGRYEWEVIEKSILLPKNYIELQQKIVTAFPKHMKALAVEWPDGTTVSPAQATFMEGDCITLREYTQKGRMGRAMRSDRFPPGVGIEWDGEHENRLWSLEECWGDTERPMSKEGR</sequence>
<dbReference type="EMBL" id="HBGT01030192">
    <property type="protein sequence ID" value="CAD9445034.1"/>
    <property type="molecule type" value="Transcribed_RNA"/>
</dbReference>
<proteinExistence type="predicted"/>